<evidence type="ECO:0000313" key="3">
    <source>
        <dbReference type="Proteomes" id="UP000189670"/>
    </source>
</evidence>
<dbReference type="EMBL" id="ATBP01003427">
    <property type="protein sequence ID" value="ETR64931.1"/>
    <property type="molecule type" value="Genomic_DNA"/>
</dbReference>
<dbReference type="SMART" id="SM00736">
    <property type="entry name" value="CADG"/>
    <property type="match status" value="2"/>
</dbReference>
<protein>
    <recommendedName>
        <fullName evidence="1">Dystroglycan-type cadherin-like domain-containing protein</fullName>
    </recommendedName>
</protein>
<feature type="domain" description="Dystroglycan-type cadherin-like" evidence="1">
    <location>
        <begin position="129"/>
        <end position="216"/>
    </location>
</feature>
<dbReference type="AlphaFoldDB" id="A0A1V1NQR9"/>
<feature type="non-terminal residue" evidence="2">
    <location>
        <position position="217"/>
    </location>
</feature>
<dbReference type="GO" id="GO:0005509">
    <property type="term" value="F:calcium ion binding"/>
    <property type="evidence" value="ECO:0007669"/>
    <property type="project" value="InterPro"/>
</dbReference>
<dbReference type="GO" id="GO:0016020">
    <property type="term" value="C:membrane"/>
    <property type="evidence" value="ECO:0007669"/>
    <property type="project" value="InterPro"/>
</dbReference>
<dbReference type="Proteomes" id="UP000189670">
    <property type="component" value="Unassembled WGS sequence"/>
</dbReference>
<dbReference type="Pfam" id="PF17963">
    <property type="entry name" value="Big_9"/>
    <property type="match status" value="1"/>
</dbReference>
<gene>
    <name evidence="2" type="ORF">OMM_15097</name>
</gene>
<feature type="domain" description="Dystroglycan-type cadherin-like" evidence="1">
    <location>
        <begin position="27"/>
        <end position="128"/>
    </location>
</feature>
<dbReference type="Gene3D" id="2.60.40.10">
    <property type="entry name" value="Immunoglobulins"/>
    <property type="match status" value="2"/>
</dbReference>
<comment type="caution">
    <text evidence="2">The sequence shown here is derived from an EMBL/GenBank/DDBJ whole genome shotgun (WGS) entry which is preliminary data.</text>
</comment>
<reference evidence="3" key="1">
    <citation type="submission" date="2012-11" db="EMBL/GenBank/DDBJ databases">
        <authorList>
            <person name="Lucero-Rivera Y.E."/>
            <person name="Tovar-Ramirez D."/>
        </authorList>
    </citation>
    <scope>NUCLEOTIDE SEQUENCE [LARGE SCALE GENOMIC DNA]</scope>
    <source>
        <strain evidence="3">Araruama</strain>
    </source>
</reference>
<dbReference type="InterPro" id="IPR006644">
    <property type="entry name" value="Cadg"/>
</dbReference>
<evidence type="ECO:0000259" key="1">
    <source>
        <dbReference type="SMART" id="SM00736"/>
    </source>
</evidence>
<accession>A0A1V1NQR9</accession>
<name>A0A1V1NQR9_9BACT</name>
<dbReference type="SUPFAM" id="SSF49313">
    <property type="entry name" value="Cadherin-like"/>
    <property type="match status" value="2"/>
</dbReference>
<organism evidence="2 3">
    <name type="scientific">Candidatus Magnetoglobus multicellularis str. Araruama</name>
    <dbReference type="NCBI Taxonomy" id="890399"/>
    <lineage>
        <taxon>Bacteria</taxon>
        <taxon>Pseudomonadati</taxon>
        <taxon>Thermodesulfobacteriota</taxon>
        <taxon>Desulfobacteria</taxon>
        <taxon>Desulfobacterales</taxon>
        <taxon>Desulfobacteraceae</taxon>
        <taxon>Candidatus Magnetoglobus</taxon>
    </lineage>
</organism>
<sequence length="217" mass="22548">MTLSVADGSLSATTAFALTVTAVNDIPVISDIADQTTHEDNAIQAIAFTITDIETDDNNLILSVSSSDLTIVSLSNIVISGTGSNRSLSITPAANESGALSITISVSDGSLTATTSFEISITPVNDAPILENPILNQMTLSENPFTYTIAENTFNNVDPGDTLSYTVSMADGSALSAWFTFEPSTRTFSGTPTISDVGMITIMVTATDSESVSVTDV</sequence>
<proteinExistence type="predicted"/>
<evidence type="ECO:0000313" key="2">
    <source>
        <dbReference type="EMBL" id="ETR64931.1"/>
    </source>
</evidence>
<dbReference type="InterPro" id="IPR015919">
    <property type="entry name" value="Cadherin-like_sf"/>
</dbReference>
<dbReference type="Pfam" id="PF05345">
    <property type="entry name" value="He_PIG"/>
    <property type="match status" value="1"/>
</dbReference>
<dbReference type="InterPro" id="IPR013783">
    <property type="entry name" value="Ig-like_fold"/>
</dbReference>